<keyword evidence="2 4" id="KW-0067">ATP-binding</keyword>
<dbReference type="Proteomes" id="UP001218364">
    <property type="component" value="Unassembled WGS sequence"/>
</dbReference>
<dbReference type="PROSITE" id="PS50893">
    <property type="entry name" value="ABC_TRANSPORTER_2"/>
    <property type="match status" value="1"/>
</dbReference>
<dbReference type="GO" id="GO:0005524">
    <property type="term" value="F:ATP binding"/>
    <property type="evidence" value="ECO:0007669"/>
    <property type="project" value="UniProtKB-KW"/>
</dbReference>
<name>A0ABD4X705_9RHOB</name>
<dbReference type="InterPro" id="IPR017871">
    <property type="entry name" value="ABC_transporter-like_CS"/>
</dbReference>
<dbReference type="AlphaFoldDB" id="A0ABD4X705"/>
<evidence type="ECO:0000259" key="3">
    <source>
        <dbReference type="PROSITE" id="PS50893"/>
    </source>
</evidence>
<dbReference type="SUPFAM" id="SSF52540">
    <property type="entry name" value="P-loop containing nucleoside triphosphate hydrolases"/>
    <property type="match status" value="1"/>
</dbReference>
<gene>
    <name evidence="4" type="ORF">PXK24_04540</name>
</gene>
<feature type="domain" description="ABC transporter" evidence="3">
    <location>
        <begin position="6"/>
        <end position="235"/>
    </location>
</feature>
<dbReference type="CDD" id="cd03230">
    <property type="entry name" value="ABC_DR_subfamily_A"/>
    <property type="match status" value="1"/>
</dbReference>
<dbReference type="PROSITE" id="PS00211">
    <property type="entry name" value="ABC_TRANSPORTER_1"/>
    <property type="match status" value="1"/>
</dbReference>
<reference evidence="4 5" key="1">
    <citation type="submission" date="2023-02" db="EMBL/GenBank/DDBJ databases">
        <title>Population genomics of bacteria associated with diatom.</title>
        <authorList>
            <person name="Xie J."/>
            <person name="Wang H."/>
        </authorList>
    </citation>
    <scope>NUCLEOTIDE SEQUENCE [LARGE SCALE GENOMIC DNA]</scope>
    <source>
        <strain evidence="4 5">PT47_8</strain>
    </source>
</reference>
<dbReference type="Gene3D" id="3.40.50.300">
    <property type="entry name" value="P-loop containing nucleotide triphosphate hydrolases"/>
    <property type="match status" value="1"/>
</dbReference>
<evidence type="ECO:0000256" key="1">
    <source>
        <dbReference type="ARBA" id="ARBA00022741"/>
    </source>
</evidence>
<dbReference type="EMBL" id="JARCJK010000001">
    <property type="protein sequence ID" value="MDE4164947.1"/>
    <property type="molecule type" value="Genomic_DNA"/>
</dbReference>
<accession>A0ABD4X705</accession>
<comment type="caution">
    <text evidence="4">The sequence shown here is derived from an EMBL/GenBank/DDBJ whole genome shotgun (WGS) entry which is preliminary data.</text>
</comment>
<organism evidence="4 5">
    <name type="scientific">Phaeobacter gallaeciensis</name>
    <dbReference type="NCBI Taxonomy" id="60890"/>
    <lineage>
        <taxon>Bacteria</taxon>
        <taxon>Pseudomonadati</taxon>
        <taxon>Pseudomonadota</taxon>
        <taxon>Alphaproteobacteria</taxon>
        <taxon>Rhodobacterales</taxon>
        <taxon>Roseobacteraceae</taxon>
        <taxon>Phaeobacter</taxon>
    </lineage>
</organism>
<dbReference type="Pfam" id="PF00005">
    <property type="entry name" value="ABC_tran"/>
    <property type="match status" value="1"/>
</dbReference>
<dbReference type="PANTHER" id="PTHR43038">
    <property type="entry name" value="ATP-BINDING CASSETTE, SUB-FAMILY H, MEMBER 1"/>
    <property type="match status" value="1"/>
</dbReference>
<protein>
    <submittedName>
        <fullName evidence="4">ABC transporter ATP-binding protein</fullName>
    </submittedName>
</protein>
<dbReference type="PANTHER" id="PTHR43038:SF3">
    <property type="entry name" value="ABC TRANSPORTER G FAMILY MEMBER 20 ISOFORM X1"/>
    <property type="match status" value="1"/>
</dbReference>
<evidence type="ECO:0000313" key="4">
    <source>
        <dbReference type="EMBL" id="MDE4164947.1"/>
    </source>
</evidence>
<dbReference type="SMART" id="SM00382">
    <property type="entry name" value="AAA"/>
    <property type="match status" value="1"/>
</dbReference>
<evidence type="ECO:0000313" key="5">
    <source>
        <dbReference type="Proteomes" id="UP001218364"/>
    </source>
</evidence>
<proteinExistence type="predicted"/>
<dbReference type="InterPro" id="IPR027417">
    <property type="entry name" value="P-loop_NTPase"/>
</dbReference>
<dbReference type="InterPro" id="IPR003593">
    <property type="entry name" value="AAA+_ATPase"/>
</dbReference>
<dbReference type="RefSeq" id="WP_274839094.1">
    <property type="nucleotide sequence ID" value="NZ_JARCJF010000001.1"/>
</dbReference>
<evidence type="ECO:0000256" key="2">
    <source>
        <dbReference type="ARBA" id="ARBA00022840"/>
    </source>
</evidence>
<keyword evidence="1" id="KW-0547">Nucleotide-binding</keyword>
<dbReference type="InterPro" id="IPR003439">
    <property type="entry name" value="ABC_transporter-like_ATP-bd"/>
</dbReference>
<sequence length="312" mass="34068">MSEVVVETHGLTRMFGTKTAVDKVDLKITKGTVYGLLGPNGSGKTTAMRMLLGLLKPTAGEALVLGTRLPGNAEPLKRHIGYMTQGFTHYRDLTVLENLGFIADIHDFGGRRKRARIKELLDTYDLAAQADKFAGEMSGGQRQRLALAATVLHRPELLFLDEPTAAVDPETRRSFWEQLFDLVEGGTTIIVSTHLMDEAERCHQIAILDQGRKRAEGAPRDLMARVQGRVVEVSGPDLRPVRRHLSTTTGILSVAQVGSRLRVLVAPETDDPQATVAAAVAEFAEIQTLPTRPNLEDVFVLATGERAAERTA</sequence>